<organism evidence="1 2">
    <name type="scientific">Acrobeloides nanus</name>
    <dbReference type="NCBI Taxonomy" id="290746"/>
    <lineage>
        <taxon>Eukaryota</taxon>
        <taxon>Metazoa</taxon>
        <taxon>Ecdysozoa</taxon>
        <taxon>Nematoda</taxon>
        <taxon>Chromadorea</taxon>
        <taxon>Rhabditida</taxon>
        <taxon>Tylenchina</taxon>
        <taxon>Cephalobomorpha</taxon>
        <taxon>Cephaloboidea</taxon>
        <taxon>Cephalobidae</taxon>
        <taxon>Acrobeloides</taxon>
    </lineage>
</organism>
<protein>
    <submittedName>
        <fullName evidence="2">Secreted protein</fullName>
    </submittedName>
</protein>
<evidence type="ECO:0000313" key="1">
    <source>
        <dbReference type="Proteomes" id="UP000887540"/>
    </source>
</evidence>
<dbReference type="Proteomes" id="UP000887540">
    <property type="component" value="Unplaced"/>
</dbReference>
<accession>A0A914CSW1</accession>
<dbReference type="WBParaSite" id="ACRNAN_scaffold13880.g12363.t1">
    <property type="protein sequence ID" value="ACRNAN_scaffold13880.g12363.t1"/>
    <property type="gene ID" value="ACRNAN_scaffold13880.g12363"/>
</dbReference>
<name>A0A914CSW1_9BILA</name>
<proteinExistence type="predicted"/>
<reference evidence="2" key="1">
    <citation type="submission" date="2022-11" db="UniProtKB">
        <authorList>
            <consortium name="WormBaseParasite"/>
        </authorList>
    </citation>
    <scope>IDENTIFICATION</scope>
</reference>
<dbReference type="AlphaFoldDB" id="A0A914CSW1"/>
<evidence type="ECO:0000313" key="2">
    <source>
        <dbReference type="WBParaSite" id="ACRNAN_scaffold13880.g12363.t1"/>
    </source>
</evidence>
<keyword evidence="1" id="KW-1185">Reference proteome</keyword>
<sequence>MYIISNSFFLFLISGVVRKGYLNFYKIAKNSEIKVPSSAWTCDVCPARHIFEMCAVPAHVTEVACRDTSPLTSVF</sequence>